<feature type="non-terminal residue" evidence="3">
    <location>
        <position position="408"/>
    </location>
</feature>
<reference evidence="3" key="1">
    <citation type="submission" date="2019-09" db="EMBL/GenBank/DDBJ databases">
        <title>Characterisation of the sponge microbiome using genome-centric metagenomics.</title>
        <authorList>
            <person name="Engelberts J.P."/>
            <person name="Robbins S.J."/>
            <person name="De Goeij J.M."/>
            <person name="Aranda M."/>
            <person name="Bell S.C."/>
            <person name="Webster N.S."/>
        </authorList>
    </citation>
    <scope>NUCLEOTIDE SEQUENCE</scope>
    <source>
        <strain evidence="3">SB0664_bin_43</strain>
    </source>
</reference>
<keyword evidence="1" id="KW-0472">Membrane</keyword>
<protein>
    <submittedName>
        <fullName evidence="3">Tripartite tricarboxylate transporter permease</fullName>
    </submittedName>
</protein>
<name>A0A6B0Y115_9RHOB</name>
<proteinExistence type="predicted"/>
<feature type="domain" description="DUF112" evidence="2">
    <location>
        <begin position="17"/>
        <end position="406"/>
    </location>
</feature>
<evidence type="ECO:0000259" key="2">
    <source>
        <dbReference type="Pfam" id="PF01970"/>
    </source>
</evidence>
<comment type="caution">
    <text evidence="3">The sequence shown here is derived from an EMBL/GenBank/DDBJ whole genome shotgun (WGS) entry which is preliminary data.</text>
</comment>
<dbReference type="PANTHER" id="PTHR35342:SF5">
    <property type="entry name" value="TRICARBOXYLIC TRANSPORT PROTEIN"/>
    <property type="match status" value="1"/>
</dbReference>
<dbReference type="EMBL" id="VXRY01000328">
    <property type="protein sequence ID" value="MXY34085.1"/>
    <property type="molecule type" value="Genomic_DNA"/>
</dbReference>
<feature type="transmembrane region" description="Helical" evidence="1">
    <location>
        <begin position="164"/>
        <end position="181"/>
    </location>
</feature>
<feature type="transmembrane region" description="Helical" evidence="1">
    <location>
        <begin position="385"/>
        <end position="403"/>
    </location>
</feature>
<keyword evidence="1" id="KW-0812">Transmembrane</keyword>
<feature type="transmembrane region" description="Helical" evidence="1">
    <location>
        <begin position="39"/>
        <end position="65"/>
    </location>
</feature>
<accession>A0A6B0Y115</accession>
<organism evidence="3">
    <name type="scientific">Boseongicola sp. SB0664_bin_43</name>
    <dbReference type="NCBI Taxonomy" id="2604844"/>
    <lineage>
        <taxon>Bacteria</taxon>
        <taxon>Pseudomonadati</taxon>
        <taxon>Pseudomonadota</taxon>
        <taxon>Alphaproteobacteria</taxon>
        <taxon>Rhodobacterales</taxon>
        <taxon>Paracoccaceae</taxon>
        <taxon>Boseongicola</taxon>
    </lineage>
</organism>
<feature type="transmembrane region" description="Helical" evidence="1">
    <location>
        <begin position="109"/>
        <end position="133"/>
    </location>
</feature>
<evidence type="ECO:0000313" key="3">
    <source>
        <dbReference type="EMBL" id="MXY34085.1"/>
    </source>
</evidence>
<gene>
    <name evidence="3" type="ORF">F4Y60_08335</name>
</gene>
<feature type="transmembrane region" description="Helical" evidence="1">
    <location>
        <begin position="12"/>
        <end position="33"/>
    </location>
</feature>
<dbReference type="AlphaFoldDB" id="A0A6B0Y115"/>
<dbReference type="Pfam" id="PF01970">
    <property type="entry name" value="TctA"/>
    <property type="match status" value="1"/>
</dbReference>
<feature type="transmembrane region" description="Helical" evidence="1">
    <location>
        <begin position="351"/>
        <end position="373"/>
    </location>
</feature>
<evidence type="ECO:0000256" key="1">
    <source>
        <dbReference type="SAM" id="Phobius"/>
    </source>
</evidence>
<feature type="transmembrane region" description="Helical" evidence="1">
    <location>
        <begin position="315"/>
        <end position="339"/>
    </location>
</feature>
<keyword evidence="1" id="KW-1133">Transmembrane helix</keyword>
<dbReference type="InterPro" id="IPR002823">
    <property type="entry name" value="DUF112_TM"/>
</dbReference>
<feature type="transmembrane region" description="Helical" evidence="1">
    <location>
        <begin position="201"/>
        <end position="220"/>
    </location>
</feature>
<sequence length="408" mass="42633">MEAFRIGIAAIFDLYVLAALAAGALGGVILGAIPGLGPVVAIAILLPATFQMEPLVGLTLLLGVYSGSWYGGAIPAILINTPGTPVNVLTTYDGYPMTLRGEARRALTLAYTSSFVGGIVSVLALALFAAPLASIASNFGSPEFAMAAVSAMVLVILAHRGATLPAMAMVGVGLFLSTVGLEQTFYSQRYTFGQQWLLSGFPLIPIGLGLFAVSQGLILLSGAQTPPNAKEPATPNYKALFEVFTYPVTLFRSAGFGVVMGVLPGVGEWMAQFFSYTAARSGSKPPEMFGKGAPEGLIASETANNAVPAAAMVPLLSLGLPGEALTAMMLAVFTVHNVFPGPALFETRPDFIYGLYGSLFLINVVAFLFLLVFGRWIAQVTRLNYKLIGAGNLVIAIAGVYTANYNLN</sequence>
<dbReference type="PANTHER" id="PTHR35342">
    <property type="entry name" value="TRICARBOXYLIC TRANSPORT PROTEIN"/>
    <property type="match status" value="1"/>
</dbReference>